<accession>B0VHA3</accession>
<dbReference type="HOGENOM" id="CLU_1552583_0_0_0"/>
<dbReference type="Proteomes" id="UP000002019">
    <property type="component" value="Chromosome"/>
</dbReference>
<sequence>MNMNKPVEPIQTMLQTYPNFKGSKVIDLLYAHPDTPIPAADMELALNLQIPPDFINRNRYRFAPIRMTDEQTLRCVDKRLNRLIELKAFNATTAYDDEIQALIRYRKETTLPTGKIKCFNDDDSKAYDRLRKDIDTLLKQAEKDGYSEAVAIVKRCLHRGLNFFWDSRCSET</sequence>
<evidence type="ECO:0000313" key="1">
    <source>
        <dbReference type="EMBL" id="CAO80718.1"/>
    </source>
</evidence>
<protein>
    <submittedName>
        <fullName evidence="1">Uncharacterized protein</fullName>
    </submittedName>
</protein>
<dbReference type="KEGG" id="caci:CLOAM0837"/>
<gene>
    <name evidence="1" type="ordered locus">CLOAM0837</name>
</gene>
<organism evidence="1 2">
    <name type="scientific">Cloacimonas acidaminovorans (strain Evry)</name>
    <dbReference type="NCBI Taxonomy" id="459349"/>
    <lineage>
        <taxon>Bacteria</taxon>
        <taxon>Pseudomonadati</taxon>
        <taxon>Candidatus Cloacimonadota</taxon>
        <taxon>Candidatus Cloacimonadia</taxon>
        <taxon>Candidatus Cloacimonadales</taxon>
        <taxon>Candidatus Cloacimonadaceae</taxon>
        <taxon>Candidatus Cloacimonas</taxon>
    </lineage>
</organism>
<reference evidence="1 2" key="1">
    <citation type="journal article" date="2008" name="J. Bacteriol.">
        <title>'Candidatus Cloacamonas acidaminovorans': genome sequence reconstruction provides a first glimpse of a new bacterial division.</title>
        <authorList>
            <person name="Pelletier E."/>
            <person name="Kreimeyer A."/>
            <person name="Bocs S."/>
            <person name="Rouy Z."/>
            <person name="Gyapay G."/>
            <person name="Chouari R."/>
            <person name="Riviere D."/>
            <person name="Ganesan A."/>
            <person name="Daegelen P."/>
            <person name="Sghir A."/>
            <person name="Cohen G.N."/>
            <person name="Medigue C."/>
            <person name="Weissenbach J."/>
            <person name="Le Paslier D."/>
        </authorList>
    </citation>
    <scope>NUCLEOTIDE SEQUENCE [LARGE SCALE GENOMIC DNA]</scope>
    <source>
        <strain evidence="2">Evry</strain>
    </source>
</reference>
<name>B0VHA3_CLOAI</name>
<keyword evidence="2" id="KW-1185">Reference proteome</keyword>
<proteinExistence type="predicted"/>
<dbReference type="AlphaFoldDB" id="B0VHA3"/>
<dbReference type="EMBL" id="CU466930">
    <property type="protein sequence ID" value="CAO80718.1"/>
    <property type="molecule type" value="Genomic_DNA"/>
</dbReference>
<evidence type="ECO:0000313" key="2">
    <source>
        <dbReference type="Proteomes" id="UP000002019"/>
    </source>
</evidence>